<comment type="caution">
    <text evidence="2">The sequence shown here is derived from an EMBL/GenBank/DDBJ whole genome shotgun (WGS) entry which is preliminary data.</text>
</comment>
<proteinExistence type="predicted"/>
<accession>A0ABQ9JGQ8</accession>
<dbReference type="EMBL" id="JAPWTJ010000558">
    <property type="protein sequence ID" value="KAJ8977361.1"/>
    <property type="molecule type" value="Genomic_DNA"/>
</dbReference>
<organism evidence="2 3">
    <name type="scientific">Molorchus minor</name>
    <dbReference type="NCBI Taxonomy" id="1323400"/>
    <lineage>
        <taxon>Eukaryota</taxon>
        <taxon>Metazoa</taxon>
        <taxon>Ecdysozoa</taxon>
        <taxon>Arthropoda</taxon>
        <taxon>Hexapoda</taxon>
        <taxon>Insecta</taxon>
        <taxon>Pterygota</taxon>
        <taxon>Neoptera</taxon>
        <taxon>Endopterygota</taxon>
        <taxon>Coleoptera</taxon>
        <taxon>Polyphaga</taxon>
        <taxon>Cucujiformia</taxon>
        <taxon>Chrysomeloidea</taxon>
        <taxon>Cerambycidae</taxon>
        <taxon>Lamiinae</taxon>
        <taxon>Monochamini</taxon>
        <taxon>Molorchus</taxon>
    </lineage>
</organism>
<protein>
    <submittedName>
        <fullName evidence="2">Uncharacterized protein</fullName>
    </submittedName>
</protein>
<evidence type="ECO:0000313" key="3">
    <source>
        <dbReference type="Proteomes" id="UP001162164"/>
    </source>
</evidence>
<evidence type="ECO:0000313" key="2">
    <source>
        <dbReference type="EMBL" id="KAJ8977361.1"/>
    </source>
</evidence>
<evidence type="ECO:0000256" key="1">
    <source>
        <dbReference type="SAM" id="MobiDB-lite"/>
    </source>
</evidence>
<reference evidence="2" key="1">
    <citation type="journal article" date="2023" name="Insect Mol. Biol.">
        <title>Genome sequencing provides insights into the evolution of gene families encoding plant cell wall-degrading enzymes in longhorned beetles.</title>
        <authorList>
            <person name="Shin N.R."/>
            <person name="Okamura Y."/>
            <person name="Kirsch R."/>
            <person name="Pauchet Y."/>
        </authorList>
    </citation>
    <scope>NUCLEOTIDE SEQUENCE</scope>
    <source>
        <strain evidence="2">MMC_N1</strain>
    </source>
</reference>
<keyword evidence="3" id="KW-1185">Reference proteome</keyword>
<sequence>MCGIRPGGVCTPLAGQHAFPLALGNHIFLRFAVPDGDWVQQVPGVWSAIFLLPTTLPITFFHRTSSFAGNRDKPFFTLKTHHLPLPDLRSPVLSVFSLQVTTFCNKKENHLFGSSSLVGVKASSYKSGLPNFFNSASHQFKFNVHFQYETIRPRSGLPWYGLMRSTRPPAVSSTKPRSSGQQGKSWS</sequence>
<gene>
    <name evidence="2" type="ORF">NQ317_009558</name>
</gene>
<feature type="compositionally biased region" description="Polar residues" evidence="1">
    <location>
        <begin position="171"/>
        <end position="187"/>
    </location>
</feature>
<dbReference type="Proteomes" id="UP001162164">
    <property type="component" value="Unassembled WGS sequence"/>
</dbReference>
<name>A0ABQ9JGQ8_9CUCU</name>
<feature type="region of interest" description="Disordered" evidence="1">
    <location>
        <begin position="167"/>
        <end position="187"/>
    </location>
</feature>